<dbReference type="AlphaFoldDB" id="A0A841E310"/>
<keyword evidence="2" id="KW-1185">Reference proteome</keyword>
<sequence>MPGALYARGRTVGPWHERWERLQHGVAAPAPVGDGLDDLRAALVGPVRALVAARPDLARTAEGGDILAEVR</sequence>
<gene>
    <name evidence="1" type="ORF">HNR25_001948</name>
</gene>
<accession>A0A841E310</accession>
<dbReference type="RefSeq" id="WP_184634316.1">
    <property type="nucleotide sequence ID" value="NZ_BAABKT010000019.1"/>
</dbReference>
<protein>
    <submittedName>
        <fullName evidence="1">Uncharacterized protein</fullName>
    </submittedName>
</protein>
<name>A0A841E310_9ACTN</name>
<evidence type="ECO:0000313" key="1">
    <source>
        <dbReference type="EMBL" id="MBB5998197.1"/>
    </source>
</evidence>
<comment type="caution">
    <text evidence="1">The sequence shown here is derived from an EMBL/GenBank/DDBJ whole genome shotgun (WGS) entry which is preliminary data.</text>
</comment>
<reference evidence="1 2" key="1">
    <citation type="submission" date="2020-08" db="EMBL/GenBank/DDBJ databases">
        <title>Sequencing the genomes of 1000 actinobacteria strains.</title>
        <authorList>
            <person name="Klenk H.-P."/>
        </authorList>
    </citation>
    <scope>NUCLEOTIDE SEQUENCE [LARGE SCALE GENOMIC DNA]</scope>
    <source>
        <strain evidence="1 2">DSM 44593</strain>
    </source>
</reference>
<dbReference type="Proteomes" id="UP000578077">
    <property type="component" value="Unassembled WGS sequence"/>
</dbReference>
<evidence type="ECO:0000313" key="2">
    <source>
        <dbReference type="Proteomes" id="UP000578077"/>
    </source>
</evidence>
<dbReference type="EMBL" id="JACHLY010000001">
    <property type="protein sequence ID" value="MBB5998197.1"/>
    <property type="molecule type" value="Genomic_DNA"/>
</dbReference>
<proteinExistence type="predicted"/>
<organism evidence="1 2">
    <name type="scientific">Streptomonospora salina</name>
    <dbReference type="NCBI Taxonomy" id="104205"/>
    <lineage>
        <taxon>Bacteria</taxon>
        <taxon>Bacillati</taxon>
        <taxon>Actinomycetota</taxon>
        <taxon>Actinomycetes</taxon>
        <taxon>Streptosporangiales</taxon>
        <taxon>Nocardiopsidaceae</taxon>
        <taxon>Streptomonospora</taxon>
    </lineage>
</organism>